<dbReference type="Proteomes" id="UP000005940">
    <property type="component" value="Chromosome"/>
</dbReference>
<accession>A0A7G3UGM0</accession>
<dbReference type="EMBL" id="CP029159">
    <property type="protein sequence ID" value="QKM69486.1"/>
    <property type="molecule type" value="Genomic_DNA"/>
</dbReference>
<evidence type="ECO:0000313" key="2">
    <source>
        <dbReference type="Proteomes" id="UP000005940"/>
    </source>
</evidence>
<name>A0A7G3UGM0_STRT9</name>
<keyword evidence="2" id="KW-1185">Reference proteome</keyword>
<evidence type="ECO:0000313" key="1">
    <source>
        <dbReference type="EMBL" id="QKM69486.1"/>
    </source>
</evidence>
<reference evidence="1 2" key="1">
    <citation type="journal article" date="2012" name="J. Bacteriol.">
        <title>Draft genome of Streptomyces tsukubaensis NRRL 18488, the producer of the clinically important immunosuppressant tacrolimus (FK506).</title>
        <authorList>
            <person name="Barreiro C."/>
            <person name="Prieto C."/>
            <person name="Sola-Landa A."/>
            <person name="Solera E."/>
            <person name="Martinez-Castro M."/>
            <person name="Perez-Redondo R."/>
            <person name="Garcia-Estrada C."/>
            <person name="Aparicio J.F."/>
            <person name="Fernandez-Martinez L.T."/>
            <person name="Santos-Aberturas J."/>
            <person name="Salehi-Najafabadi Z."/>
            <person name="Rodriguez-Garcia A."/>
            <person name="Tauch A."/>
            <person name="Martin J.F."/>
        </authorList>
    </citation>
    <scope>NUCLEOTIDE SEQUENCE [LARGE SCALE GENOMIC DNA]</scope>
    <source>
        <strain evidence="2">DSM 42081 / NBRC 108919 / NRRL 18488 / 9993</strain>
    </source>
</reference>
<proteinExistence type="predicted"/>
<sequence length="66" mass="7278">MATMAKKVSITGEIVPRTLPREMMRKVAHLPGVFHMITWADASVPLLRNRIGALVDGPAKRDRTPA</sequence>
<dbReference type="AlphaFoldDB" id="A0A7G3UGM0"/>
<gene>
    <name evidence="1" type="ORF">STSU_022215</name>
</gene>
<organism evidence="1 2">
    <name type="scientific">Streptomyces tsukubensis (strain DSM 42081 / NBRC 108919 / NRRL 18488 / 9993)</name>
    <dbReference type="NCBI Taxonomy" id="1114943"/>
    <lineage>
        <taxon>Bacteria</taxon>
        <taxon>Bacillati</taxon>
        <taxon>Actinomycetota</taxon>
        <taxon>Actinomycetes</taxon>
        <taxon>Kitasatosporales</taxon>
        <taxon>Streptomycetaceae</taxon>
        <taxon>Streptomyces</taxon>
    </lineage>
</organism>
<protein>
    <submittedName>
        <fullName evidence="1">Uncharacterized protein</fullName>
    </submittedName>
</protein>